<reference evidence="2" key="1">
    <citation type="submission" date="2015-10" db="EMBL/GenBank/DDBJ databases">
        <title>Extensive mobilome-driven genome diversification in gut-associated Bacteroides vulgatus mpk.</title>
        <authorList>
            <person name="Beier S."/>
            <person name="Lange A."/>
            <person name="Huson D.H."/>
            <person name="Frick J.-S."/>
            <person name="Autenrieth I.B."/>
        </authorList>
    </citation>
    <scope>NUCLEOTIDE SEQUENCE [LARGE SCALE GENOMIC DNA]</scope>
    <source>
        <strain evidence="2">mpk</strain>
    </source>
</reference>
<organism evidence="1 2">
    <name type="scientific">Phocaeicola vulgatus</name>
    <name type="common">Bacteroides vulgatus</name>
    <dbReference type="NCBI Taxonomy" id="821"/>
    <lineage>
        <taxon>Bacteria</taxon>
        <taxon>Pseudomonadati</taxon>
        <taxon>Bacteroidota</taxon>
        <taxon>Bacteroidia</taxon>
        <taxon>Bacteroidales</taxon>
        <taxon>Bacteroidaceae</taxon>
        <taxon>Phocaeicola</taxon>
    </lineage>
</organism>
<evidence type="ECO:0000313" key="1">
    <source>
        <dbReference type="EMBL" id="ALK83453.1"/>
    </source>
</evidence>
<accession>A0A0P0M1M5</accession>
<dbReference type="InterPro" id="IPR008969">
    <property type="entry name" value="CarboxyPept-like_regulatory"/>
</dbReference>
<dbReference type="PATRIC" id="fig|821.40.peg.981"/>
<dbReference type="Pfam" id="PF13715">
    <property type="entry name" value="CarbopepD_reg_2"/>
    <property type="match status" value="1"/>
</dbReference>
<sequence length="83" mass="8854">MKFTNELRGVKSRLLLFSVLLLIPVMMFAQSITVKGTVLDSAGEAVIGASVVEKGNPSNGTITDFDGKFTLAVSKGKRIVILL</sequence>
<dbReference type="Gene3D" id="2.60.40.1120">
    <property type="entry name" value="Carboxypeptidase-like, regulatory domain"/>
    <property type="match status" value="1"/>
</dbReference>
<dbReference type="EMBL" id="CP013020">
    <property type="protein sequence ID" value="ALK83453.1"/>
    <property type="molecule type" value="Genomic_DNA"/>
</dbReference>
<dbReference type="AlphaFoldDB" id="A0A0P0M1M5"/>
<reference evidence="1 2" key="2">
    <citation type="journal article" date="2016" name="Genome Biol. Evol.">
        <title>Extensive mobilome-driven genome diversification in mouse gut-associated Bacteroides vulgatus mpk.</title>
        <authorList>
            <person name="Lange A."/>
            <person name="Beier S."/>
            <person name="Steimle A."/>
            <person name="Autenrieth I.B."/>
            <person name="Huson D.H."/>
            <person name="Frick J.S."/>
        </authorList>
    </citation>
    <scope>NUCLEOTIDE SEQUENCE [LARGE SCALE GENOMIC DNA]</scope>
    <source>
        <strain evidence="2">mpk</strain>
    </source>
</reference>
<gene>
    <name evidence="1" type="ORF">BvMPK_0835</name>
</gene>
<dbReference type="Proteomes" id="UP000061587">
    <property type="component" value="Chromosome"/>
</dbReference>
<dbReference type="SUPFAM" id="SSF49464">
    <property type="entry name" value="Carboxypeptidase regulatory domain-like"/>
    <property type="match status" value="1"/>
</dbReference>
<evidence type="ECO:0000313" key="2">
    <source>
        <dbReference type="Proteomes" id="UP000061587"/>
    </source>
</evidence>
<protein>
    <submittedName>
        <fullName evidence="1">SusC, outer membrane protein involved in starch binding</fullName>
    </submittedName>
</protein>
<proteinExistence type="predicted"/>
<name>A0A0P0M1M5_PHOVU</name>